<keyword evidence="7" id="KW-0832">Ubl conjugation</keyword>
<feature type="domain" description="TRASH" evidence="9">
    <location>
        <begin position="560"/>
        <end position="596"/>
    </location>
</feature>
<dbReference type="InterPro" id="IPR051284">
    <property type="entry name" value="ZnF_MYMT-QRICH1"/>
</dbReference>
<keyword evidence="2" id="KW-0597">Phosphoprotein</keyword>
<feature type="domain" description="TRASH" evidence="9">
    <location>
        <begin position="428"/>
        <end position="462"/>
    </location>
</feature>
<evidence type="ECO:0000256" key="1">
    <source>
        <dbReference type="ARBA" id="ARBA00022499"/>
    </source>
</evidence>
<feature type="region of interest" description="Disordered" evidence="8">
    <location>
        <begin position="1"/>
        <end position="22"/>
    </location>
</feature>
<evidence type="ECO:0000259" key="9">
    <source>
        <dbReference type="SMART" id="SM00746"/>
    </source>
</evidence>
<evidence type="ECO:0000256" key="3">
    <source>
        <dbReference type="ARBA" id="ARBA00022723"/>
    </source>
</evidence>
<dbReference type="Proteomes" id="UP001153321">
    <property type="component" value="Chromosome 12"/>
</dbReference>
<evidence type="ECO:0000256" key="7">
    <source>
        <dbReference type="ARBA" id="ARBA00022843"/>
    </source>
</evidence>
<keyword evidence="1" id="KW-1017">Isopeptide bond</keyword>
<keyword evidence="3" id="KW-0479">Metal-binding</keyword>
<evidence type="ECO:0000256" key="6">
    <source>
        <dbReference type="ARBA" id="ARBA00022833"/>
    </source>
</evidence>
<dbReference type="InterPro" id="IPR010507">
    <property type="entry name" value="Znf_MYM"/>
</dbReference>
<keyword evidence="4" id="KW-0677">Repeat</keyword>
<protein>
    <recommendedName>
        <fullName evidence="9">TRASH domain-containing protein</fullName>
    </recommendedName>
</protein>
<feature type="domain" description="TRASH" evidence="9">
    <location>
        <begin position="603"/>
        <end position="642"/>
    </location>
</feature>
<feature type="region of interest" description="Disordered" evidence="8">
    <location>
        <begin position="1011"/>
        <end position="1035"/>
    </location>
</feature>
<feature type="compositionally biased region" description="Pro residues" evidence="8">
    <location>
        <begin position="806"/>
        <end position="848"/>
    </location>
</feature>
<dbReference type="SMART" id="SM00746">
    <property type="entry name" value="TRASH"/>
    <property type="match status" value="8"/>
</dbReference>
<dbReference type="InterPro" id="IPR021893">
    <property type="entry name" value="ZMYM2-like_C"/>
</dbReference>
<proteinExistence type="predicted"/>
<name>A0A9P0MZK6_SPOLI</name>
<feature type="domain" description="TRASH" evidence="9">
    <location>
        <begin position="508"/>
        <end position="548"/>
    </location>
</feature>
<dbReference type="EMBL" id="LR824543">
    <property type="protein sequence ID" value="CAH1635961.1"/>
    <property type="molecule type" value="Genomic_DNA"/>
</dbReference>
<feature type="domain" description="TRASH" evidence="9">
    <location>
        <begin position="466"/>
        <end position="505"/>
    </location>
</feature>
<dbReference type="Pfam" id="PF25561">
    <property type="entry name" value="QRICH1"/>
    <property type="match status" value="1"/>
</dbReference>
<feature type="compositionally biased region" description="Acidic residues" evidence="8">
    <location>
        <begin position="1014"/>
        <end position="1023"/>
    </location>
</feature>
<dbReference type="InterPro" id="IPR057926">
    <property type="entry name" value="QRICH1_dom"/>
</dbReference>
<evidence type="ECO:0000256" key="5">
    <source>
        <dbReference type="ARBA" id="ARBA00022771"/>
    </source>
</evidence>
<dbReference type="GO" id="GO:0008270">
    <property type="term" value="F:zinc ion binding"/>
    <property type="evidence" value="ECO:0007669"/>
    <property type="project" value="UniProtKB-KW"/>
</dbReference>
<dbReference type="Pfam" id="PF12012">
    <property type="entry name" value="DUF3504"/>
    <property type="match status" value="1"/>
</dbReference>
<organism evidence="10 11">
    <name type="scientific">Spodoptera littoralis</name>
    <name type="common">Egyptian cotton leafworm</name>
    <dbReference type="NCBI Taxonomy" id="7109"/>
    <lineage>
        <taxon>Eukaryota</taxon>
        <taxon>Metazoa</taxon>
        <taxon>Ecdysozoa</taxon>
        <taxon>Arthropoda</taxon>
        <taxon>Hexapoda</taxon>
        <taxon>Insecta</taxon>
        <taxon>Pterygota</taxon>
        <taxon>Neoptera</taxon>
        <taxon>Endopterygota</taxon>
        <taxon>Lepidoptera</taxon>
        <taxon>Glossata</taxon>
        <taxon>Ditrysia</taxon>
        <taxon>Noctuoidea</taxon>
        <taxon>Noctuidae</taxon>
        <taxon>Amphipyrinae</taxon>
        <taxon>Spodoptera</taxon>
    </lineage>
</organism>
<gene>
    <name evidence="10" type="ORF">SPLIT_LOCUS1323</name>
</gene>
<dbReference type="Pfam" id="PF06467">
    <property type="entry name" value="zf-FCS"/>
    <property type="match status" value="1"/>
</dbReference>
<evidence type="ECO:0000256" key="2">
    <source>
        <dbReference type="ARBA" id="ARBA00022553"/>
    </source>
</evidence>
<dbReference type="PANTHER" id="PTHR45736:SF1">
    <property type="entry name" value="WITHOUT CHILDREN, ISOFORM B"/>
    <property type="match status" value="1"/>
</dbReference>
<keyword evidence="5" id="KW-0863">Zinc-finger</keyword>
<evidence type="ECO:0000256" key="4">
    <source>
        <dbReference type="ARBA" id="ARBA00022737"/>
    </source>
</evidence>
<feature type="domain" description="TRASH" evidence="9">
    <location>
        <begin position="648"/>
        <end position="686"/>
    </location>
</feature>
<evidence type="ECO:0000313" key="10">
    <source>
        <dbReference type="EMBL" id="CAH1635961.1"/>
    </source>
</evidence>
<feature type="region of interest" description="Disordered" evidence="8">
    <location>
        <begin position="800"/>
        <end position="882"/>
    </location>
</feature>
<feature type="domain" description="TRASH" evidence="9">
    <location>
        <begin position="137"/>
        <end position="173"/>
    </location>
</feature>
<keyword evidence="6" id="KW-0862">Zinc</keyword>
<keyword evidence="11" id="KW-1185">Reference proteome</keyword>
<dbReference type="PANTHER" id="PTHR45736">
    <property type="entry name" value="ZINC FINGER MYM-TYPE PROTEIN"/>
    <property type="match status" value="1"/>
</dbReference>
<sequence length="1416" mass="161488">MNVTTSKASYKRHATYSAKRNSLQRGRGVFRGHYKLDISRLQVWREEQEKPVKKILGISDHPDEGGVSELADQPGANEEVCLLSDIEGEISDTSKAVPEKRKQAERKNTEYEHNKSIEIDASEIPHIIQIIPVDSTCMQCKVEQPCTYRYTTKESETVYLCSQTCANSFQRQCVIQYSTHKKYLIEEIVPKILTCSECEEIKSCYFYCNYDGEHTYYCSKTCLNSMMADDADKYMFKKRSFIEVEEIAPTGAKCCVCNVHKKCSYSLNSDGETLFICANSCMKTLNGRENGRYVITGKQIEKQGNIPWYNPRTSPRTFSPRNVPEENDRYLIVRKATRKQTIVPRNVAEENGKYMIKKKITPRKQPTQSQNPSLLTLKVICNATDKYLDEAYKIQAKTPAMVERAREERERTLQAAREERDRTFIRMCYRCQLILNIGEKLLTWENMDFCSELCLERYQNKIGARCANCKNNVQKTSLGKYCVRFGFDIRQFCTCSCLEEFKKGLKICHYCQQDTSVSHQSFRAPVGDKGQFKDFCSQDCIKKFDLMSKNQMLQPVWAKCAVCSLEKETSIEVDVREDSSQRLCSDTCFTAFKFVNNIVPDQCRLCNKYFERKYSNFFTIYEGATAHCFCSNLCMNVYINKSRHVVPCNWCQVKKYNFDMIRRVQANGQAIMVCSLNCLNLYQVSVSAVSSIRTQCDLCKKKSQVLYHLTMSDASLRNFCSYQCVLKFQGNYSKYTPSLIPSEAIDEQKAVPTGSPRRMYPAAKKTLQVQQRSTQSLAPNVQSLAAHSLLKPVITEQNSTCVQQPVPEPEPPVSPEIPPPPKSPTPPPPPQSPTPPPPPQSPTPPPSTTPSTKTSTPPSSPQSTKTTTPVIPTPPPARRPRKFKIIKIIPSSVSVITNKVTKPIMESKSVSCGPEMCTKECQTDPSLERRVLIPVPVPIYVPVPCAMWSLPFPVPVPIPIPIPTPVFIPTTRNSAKGIKKEIEKIQDKKPPNPFEAELLTMAEMVACDMKNEQSDSDSDEDNAETLNPVADMGDNNAFGEDMLQVAFKMATNYEDKGVDLESEMLTNTITPDLRASVGPRKRAPGAPKAARSACTTTKRRRAEPPPAPLPDPPREPAEKPDANMCLKYMFGVNAWKQWVMTKNAEIETSSIRRKPFKSEILQLTADELNYSLCLFVKEVRKPNGSEYAPDTIYYLVLGIQQYLFENGRIDNIFSDPYYEEFTDCLDEVARQFAILYDVSNYVVTRVEEEHLWESKQLGAHSPHVLLTTLMFYNTKYFNLVTVEDHLQLSLAYVLKHRKLRREDAMTPDSRNDILRYYPPQFDLEPNLKKKKRKVYEQRANEANPFRCPIKLFEFYISKCPESVRTRNDVFYLQPERSCVPDSPVWYSTQALSRQALAKMLHRVKMVKEINIALLTS</sequence>
<feature type="domain" description="TRASH" evidence="9">
    <location>
        <begin position="696"/>
        <end position="732"/>
    </location>
</feature>
<feature type="compositionally biased region" description="Low complexity" evidence="8">
    <location>
        <begin position="849"/>
        <end position="870"/>
    </location>
</feature>
<feature type="region of interest" description="Disordered" evidence="8">
    <location>
        <begin position="1070"/>
        <end position="1120"/>
    </location>
</feature>
<evidence type="ECO:0000313" key="11">
    <source>
        <dbReference type="Proteomes" id="UP001153321"/>
    </source>
</evidence>
<reference evidence="10" key="1">
    <citation type="submission" date="2022-02" db="EMBL/GenBank/DDBJ databases">
        <authorList>
            <person name="King R."/>
        </authorList>
    </citation>
    <scope>NUCLEOTIDE SEQUENCE</scope>
</reference>
<dbReference type="InterPro" id="IPR011017">
    <property type="entry name" value="TRASH_dom"/>
</dbReference>
<evidence type="ECO:0000256" key="8">
    <source>
        <dbReference type="SAM" id="MobiDB-lite"/>
    </source>
</evidence>
<accession>A0A9P0MZK6</accession>